<sequence>MINELIAYEWPESDTRYDCIVAISIGKKPACVGVFISKTIVLTSANPFNDVGKNISAVEVHVINGAYNKTKAIGVTKIENNHSFRKKRWIPMGVQGTKHTSIHDIALLTTSVAIKGIPGGNKFLGGSGREPFPSKLVNETSNWIPVNWLFAGFGYLDKEHLNNSYILELSSSSELLANCDEWFPREWGRFICMLDDQYLYGLPSGAPLFEFGDTNTVYGVGSFSLKKGKENLLVFTDMLPYIGKLTGFEEKKKP</sequence>
<dbReference type="AlphaFoldDB" id="A0A8J2W0A6"/>
<protein>
    <submittedName>
        <fullName evidence="1">(African queen) hypothetical protein</fullName>
    </submittedName>
</protein>
<evidence type="ECO:0000313" key="2">
    <source>
        <dbReference type="Proteomes" id="UP000789524"/>
    </source>
</evidence>
<name>A0A8J2W0A6_9NEOP</name>
<reference evidence="1" key="1">
    <citation type="submission" date="2021-09" db="EMBL/GenBank/DDBJ databases">
        <authorList>
            <person name="Martin H S."/>
        </authorList>
    </citation>
    <scope>NUCLEOTIDE SEQUENCE</scope>
</reference>
<evidence type="ECO:0000313" key="1">
    <source>
        <dbReference type="EMBL" id="CAG9565013.1"/>
    </source>
</evidence>
<organism evidence="1 2">
    <name type="scientific">Danaus chrysippus</name>
    <name type="common">African queen</name>
    <dbReference type="NCBI Taxonomy" id="151541"/>
    <lineage>
        <taxon>Eukaryota</taxon>
        <taxon>Metazoa</taxon>
        <taxon>Ecdysozoa</taxon>
        <taxon>Arthropoda</taxon>
        <taxon>Hexapoda</taxon>
        <taxon>Insecta</taxon>
        <taxon>Pterygota</taxon>
        <taxon>Neoptera</taxon>
        <taxon>Endopterygota</taxon>
        <taxon>Lepidoptera</taxon>
        <taxon>Glossata</taxon>
        <taxon>Ditrysia</taxon>
        <taxon>Papilionoidea</taxon>
        <taxon>Nymphalidae</taxon>
        <taxon>Danainae</taxon>
        <taxon>Danaini</taxon>
        <taxon>Danaina</taxon>
        <taxon>Danaus</taxon>
        <taxon>Anosia</taxon>
    </lineage>
</organism>
<keyword evidence="2" id="KW-1185">Reference proteome</keyword>
<gene>
    <name evidence="1" type="ORF">DCHRY22_LOCUS5922</name>
</gene>
<dbReference type="Gene3D" id="2.40.10.10">
    <property type="entry name" value="Trypsin-like serine proteases"/>
    <property type="match status" value="1"/>
</dbReference>
<proteinExistence type="predicted"/>
<dbReference type="OrthoDB" id="7422719at2759"/>
<dbReference type="Proteomes" id="UP000789524">
    <property type="component" value="Unassembled WGS sequence"/>
</dbReference>
<dbReference type="InterPro" id="IPR009003">
    <property type="entry name" value="Peptidase_S1_PA"/>
</dbReference>
<dbReference type="SUPFAM" id="SSF50494">
    <property type="entry name" value="Trypsin-like serine proteases"/>
    <property type="match status" value="1"/>
</dbReference>
<accession>A0A8J2W0A6</accession>
<comment type="caution">
    <text evidence="1">The sequence shown here is derived from an EMBL/GenBank/DDBJ whole genome shotgun (WGS) entry which is preliminary data.</text>
</comment>
<dbReference type="InterPro" id="IPR043504">
    <property type="entry name" value="Peptidase_S1_PA_chymotrypsin"/>
</dbReference>
<dbReference type="EMBL" id="CAKASE010000052">
    <property type="protein sequence ID" value="CAG9565013.1"/>
    <property type="molecule type" value="Genomic_DNA"/>
</dbReference>